<evidence type="ECO:0000259" key="2">
    <source>
        <dbReference type="Pfam" id="PF09557"/>
    </source>
</evidence>
<feature type="region of interest" description="Disordered" evidence="1">
    <location>
        <begin position="301"/>
        <end position="342"/>
    </location>
</feature>
<sequence>MTHTITAMFPDRSTADAALIELVSRLSINRDQVSVHAAEAGASGTTETASSDEGFWASLKNLFVSDEDRHTYAEGMRRGGSVVSVQVDDAMHDTAMDILEEQGAVDLDAQEAEWRKSGWSGYQPVMASSMADGTTPGVVAAGYSDEIGIGMAQTDGAYAASGMSATAGAAKTPGTGVAQSSTEEVIPVVEEQLRVGKRDVERGRVRVRSYVVETPVAEQVTLRDEHVDVHRRTVDRPITDAAQMFQERTIEAIETDEEAVVAKEARVTEELVIQKGTSERVETVHDTVRHTEVDIDDTTGATRNAATGTATSTKSNPPGTVASRTTDKALGTDISGTNPNKR</sequence>
<gene>
    <name evidence="3" type="ORF">ACFOD4_10180</name>
</gene>
<dbReference type="EMBL" id="JBHRTN010000009">
    <property type="protein sequence ID" value="MFC3125429.1"/>
    <property type="molecule type" value="Genomic_DNA"/>
</dbReference>
<evidence type="ECO:0000313" key="4">
    <source>
        <dbReference type="Proteomes" id="UP001595593"/>
    </source>
</evidence>
<dbReference type="PANTHER" id="PTHR38463:SF1">
    <property type="entry name" value="STRESS RESPONSE PROTEIN YSNF"/>
    <property type="match status" value="1"/>
</dbReference>
<dbReference type="Proteomes" id="UP001595593">
    <property type="component" value="Unassembled WGS sequence"/>
</dbReference>
<accession>A0ABV7FYD9</accession>
<dbReference type="InterPro" id="IPR052967">
    <property type="entry name" value="Stress_Response_Assoc"/>
</dbReference>
<organism evidence="3 4">
    <name type="scientific">Teichococcus globiformis</name>
    <dbReference type="NCBI Taxonomy" id="2307229"/>
    <lineage>
        <taxon>Bacteria</taxon>
        <taxon>Pseudomonadati</taxon>
        <taxon>Pseudomonadota</taxon>
        <taxon>Alphaproteobacteria</taxon>
        <taxon>Acetobacterales</taxon>
        <taxon>Roseomonadaceae</taxon>
        <taxon>Roseomonas</taxon>
    </lineage>
</organism>
<comment type="caution">
    <text evidence="3">The sequence shown here is derived from an EMBL/GenBank/DDBJ whole genome shotgun (WGS) entry which is preliminary data.</text>
</comment>
<protein>
    <submittedName>
        <fullName evidence="3">YsnF/AvaK domain-containing protein</fullName>
    </submittedName>
</protein>
<proteinExistence type="predicted"/>
<dbReference type="Pfam" id="PF09557">
    <property type="entry name" value="DUF2382"/>
    <property type="match status" value="1"/>
</dbReference>
<feature type="compositionally biased region" description="Polar residues" evidence="1">
    <location>
        <begin position="314"/>
        <end position="324"/>
    </location>
</feature>
<dbReference type="PANTHER" id="PTHR38463">
    <property type="entry name" value="STRESS RESPONSE PROTEIN YSNF"/>
    <property type="match status" value="1"/>
</dbReference>
<dbReference type="InterPro" id="IPR019060">
    <property type="entry name" value="DUF2382"/>
</dbReference>
<evidence type="ECO:0000313" key="3">
    <source>
        <dbReference type="EMBL" id="MFC3125429.1"/>
    </source>
</evidence>
<evidence type="ECO:0000256" key="1">
    <source>
        <dbReference type="SAM" id="MobiDB-lite"/>
    </source>
</evidence>
<feature type="compositionally biased region" description="Low complexity" evidence="1">
    <location>
        <begin position="301"/>
        <end position="313"/>
    </location>
</feature>
<name>A0ABV7FYD9_9PROT</name>
<feature type="domain" description="DUF2382" evidence="2">
    <location>
        <begin position="186"/>
        <end position="295"/>
    </location>
</feature>
<reference evidence="4" key="1">
    <citation type="journal article" date="2019" name="Int. J. Syst. Evol. Microbiol.">
        <title>The Global Catalogue of Microorganisms (GCM) 10K type strain sequencing project: providing services to taxonomists for standard genome sequencing and annotation.</title>
        <authorList>
            <consortium name="The Broad Institute Genomics Platform"/>
            <consortium name="The Broad Institute Genome Sequencing Center for Infectious Disease"/>
            <person name="Wu L."/>
            <person name="Ma J."/>
        </authorList>
    </citation>
    <scope>NUCLEOTIDE SEQUENCE [LARGE SCALE GENOMIC DNA]</scope>
    <source>
        <strain evidence="4">KCTC 52094</strain>
    </source>
</reference>
<dbReference type="RefSeq" id="WP_379596122.1">
    <property type="nucleotide sequence ID" value="NZ_JBHRTN010000009.1"/>
</dbReference>
<keyword evidence="4" id="KW-1185">Reference proteome</keyword>